<protein>
    <recommendedName>
        <fullName evidence="3">VIR protein</fullName>
    </recommendedName>
</protein>
<dbReference type="Proteomes" id="UP000305196">
    <property type="component" value="Unassembled WGS sequence"/>
</dbReference>
<dbReference type="VEuPathDB" id="PlasmoDB:PVP01_0009230"/>
<evidence type="ECO:0008006" key="3">
    <source>
        <dbReference type="Google" id="ProtNLM"/>
    </source>
</evidence>
<organism evidence="1 2">
    <name type="scientific">Plasmodium vivax</name>
    <name type="common">malaria parasite P. vivax</name>
    <dbReference type="NCBI Taxonomy" id="5855"/>
    <lineage>
        <taxon>Eukaryota</taxon>
        <taxon>Sar</taxon>
        <taxon>Alveolata</taxon>
        <taxon>Apicomplexa</taxon>
        <taxon>Aconoidasida</taxon>
        <taxon>Haemosporida</taxon>
        <taxon>Plasmodiidae</taxon>
        <taxon>Plasmodium</taxon>
        <taxon>Plasmodium (Plasmodium)</taxon>
    </lineage>
</organism>
<sequence>MSSFCPNLDKNNSSQDLNYLIVKKAQLKNPVAHAPLLYQIKQFAIVLKLKILRFPSRKINPKKWIELRILRLLQFTPMASWFRRPGMSNIGTGLYMDQGGADSFLRMQGGDGGNNLFYHPSV</sequence>
<reference evidence="1 2" key="1">
    <citation type="submission" date="2016-07" db="EMBL/GenBank/DDBJ databases">
        <authorList>
            <consortium name="Pathogen Informatics"/>
        </authorList>
    </citation>
    <scope>NUCLEOTIDE SEQUENCE [LARGE SCALE GENOMIC DNA]</scope>
</reference>
<proteinExistence type="predicted"/>
<dbReference type="EMBL" id="FLYI01000036">
    <property type="protein sequence ID" value="SCA59827.1"/>
    <property type="molecule type" value="Genomic_DNA"/>
</dbReference>
<gene>
    <name evidence="1" type="ORF">PVC01_000027400</name>
</gene>
<dbReference type="AlphaFoldDB" id="A0A1G4E6M5"/>
<evidence type="ECO:0000313" key="1">
    <source>
        <dbReference type="EMBL" id="SCA59827.1"/>
    </source>
</evidence>
<accession>A0A1G4E6M5</accession>
<evidence type="ECO:0000313" key="2">
    <source>
        <dbReference type="Proteomes" id="UP000305196"/>
    </source>
</evidence>
<name>A0A1G4E6M5_PLAVI</name>